<evidence type="ECO:0000256" key="5">
    <source>
        <dbReference type="SAM" id="SignalP"/>
    </source>
</evidence>
<evidence type="ECO:0000256" key="3">
    <source>
        <dbReference type="ARBA" id="ARBA00022448"/>
    </source>
</evidence>
<dbReference type="PROSITE" id="PS51257">
    <property type="entry name" value="PROKAR_LIPOPROTEIN"/>
    <property type="match status" value="1"/>
</dbReference>
<dbReference type="PANTHER" id="PTHR30532">
    <property type="entry name" value="IRON III DICITRATE-BINDING PERIPLASMIC PROTEIN"/>
    <property type="match status" value="1"/>
</dbReference>
<gene>
    <name evidence="7" type="ORF">CEQ21_04625</name>
</gene>
<name>A0A553STA7_NIACI</name>
<dbReference type="Gene3D" id="3.40.50.1980">
    <property type="entry name" value="Nitrogenase molybdenum iron protein domain"/>
    <property type="match status" value="2"/>
</dbReference>
<evidence type="ECO:0000256" key="2">
    <source>
        <dbReference type="ARBA" id="ARBA00008814"/>
    </source>
</evidence>
<feature type="signal peptide" evidence="5">
    <location>
        <begin position="1"/>
        <end position="26"/>
    </location>
</feature>
<dbReference type="AlphaFoldDB" id="A0A553STA7"/>
<dbReference type="Pfam" id="PF01497">
    <property type="entry name" value="Peripla_BP_2"/>
    <property type="match status" value="1"/>
</dbReference>
<organism evidence="7 8">
    <name type="scientific">Niallia circulans</name>
    <name type="common">Bacillus circulans</name>
    <dbReference type="NCBI Taxonomy" id="1397"/>
    <lineage>
        <taxon>Bacteria</taxon>
        <taxon>Bacillati</taxon>
        <taxon>Bacillota</taxon>
        <taxon>Bacilli</taxon>
        <taxon>Bacillales</taxon>
        <taxon>Bacillaceae</taxon>
        <taxon>Niallia</taxon>
    </lineage>
</organism>
<reference evidence="8" key="1">
    <citation type="submission" date="2018-10" db="EMBL/GenBank/DDBJ databases">
        <title>FDA dAtabase for Regulatory Grade micrObial Sequences (FDA-ARGOS): Supporting development and validation of Infectious Disease Dx tests.</title>
        <authorList>
            <person name="Minogue T."/>
            <person name="Wolcott M."/>
            <person name="Wasieloski L."/>
            <person name="Aguilar W."/>
            <person name="Moore D."/>
            <person name="Tallon L."/>
            <person name="Sadzewicz L."/>
            <person name="Sengamalay N."/>
            <person name="Ott S."/>
            <person name="Godinez A."/>
            <person name="Nagaraj S."/>
            <person name="Vavikolanu K."/>
            <person name="Vyas G."/>
            <person name="Nadendla S."/>
            <person name="George J."/>
            <person name="Sichtig H."/>
        </authorList>
    </citation>
    <scope>NUCLEOTIDE SEQUENCE [LARGE SCALE GENOMIC DNA]</scope>
    <source>
        <strain evidence="8">FDAARGOS_343</strain>
    </source>
</reference>
<evidence type="ECO:0000259" key="6">
    <source>
        <dbReference type="PROSITE" id="PS50983"/>
    </source>
</evidence>
<feature type="domain" description="Fe/B12 periplasmic-binding" evidence="6">
    <location>
        <begin position="56"/>
        <end position="315"/>
    </location>
</feature>
<feature type="chain" id="PRO_5038864510" evidence="5">
    <location>
        <begin position="27"/>
        <end position="320"/>
    </location>
</feature>
<dbReference type="InterPro" id="IPR002491">
    <property type="entry name" value="ABC_transptr_periplasmic_BD"/>
</dbReference>
<accession>A0A553STA7</accession>
<evidence type="ECO:0000256" key="1">
    <source>
        <dbReference type="ARBA" id="ARBA00004193"/>
    </source>
</evidence>
<protein>
    <submittedName>
        <fullName evidence="7">Iron-dicitrate ABC transporter substrate-binding protein</fullName>
    </submittedName>
</protein>
<comment type="caution">
    <text evidence="7">The sequence shown here is derived from an EMBL/GenBank/DDBJ whole genome shotgun (WGS) entry which is preliminary data.</text>
</comment>
<dbReference type="RefSeq" id="WP_185763631.1">
    <property type="nucleotide sequence ID" value="NZ_RIBP01000001.1"/>
</dbReference>
<dbReference type="PANTHER" id="PTHR30532:SF29">
    <property type="entry name" value="FE(3+) DICITRATE-BINDING PERIPLASMIC PROTEIN"/>
    <property type="match status" value="1"/>
</dbReference>
<evidence type="ECO:0000313" key="8">
    <source>
        <dbReference type="Proteomes" id="UP000319837"/>
    </source>
</evidence>
<evidence type="ECO:0000313" key="7">
    <source>
        <dbReference type="EMBL" id="TRZ40229.1"/>
    </source>
</evidence>
<dbReference type="InterPro" id="IPR051313">
    <property type="entry name" value="Bact_iron-sidero_bind"/>
</dbReference>
<dbReference type="Proteomes" id="UP000319837">
    <property type="component" value="Unassembled WGS sequence"/>
</dbReference>
<evidence type="ECO:0000256" key="4">
    <source>
        <dbReference type="ARBA" id="ARBA00022729"/>
    </source>
</evidence>
<dbReference type="GO" id="GO:0005886">
    <property type="term" value="C:plasma membrane"/>
    <property type="evidence" value="ECO:0007669"/>
    <property type="project" value="UniProtKB-SubCell"/>
</dbReference>
<proteinExistence type="inferred from homology"/>
<dbReference type="SUPFAM" id="SSF53807">
    <property type="entry name" value="Helical backbone' metal receptor"/>
    <property type="match status" value="1"/>
</dbReference>
<comment type="similarity">
    <text evidence="2">Belongs to the bacterial solute-binding protein 8 family.</text>
</comment>
<dbReference type="PROSITE" id="PS50983">
    <property type="entry name" value="FE_B12_PBP"/>
    <property type="match status" value="1"/>
</dbReference>
<dbReference type="GO" id="GO:1901678">
    <property type="term" value="P:iron coordination entity transport"/>
    <property type="evidence" value="ECO:0007669"/>
    <property type="project" value="UniProtKB-ARBA"/>
</dbReference>
<dbReference type="GO" id="GO:0030288">
    <property type="term" value="C:outer membrane-bounded periplasmic space"/>
    <property type="evidence" value="ECO:0007669"/>
    <property type="project" value="TreeGrafter"/>
</dbReference>
<comment type="subcellular location">
    <subcellularLocation>
        <location evidence="1">Cell membrane</location>
        <topology evidence="1">Lipid-anchor</topology>
    </subcellularLocation>
</comment>
<keyword evidence="3" id="KW-0813">Transport</keyword>
<dbReference type="CDD" id="cd01146">
    <property type="entry name" value="FhuD"/>
    <property type="match status" value="1"/>
</dbReference>
<keyword evidence="4 5" id="KW-0732">Signal</keyword>
<dbReference type="EMBL" id="RIBP01000001">
    <property type="protein sequence ID" value="TRZ40229.1"/>
    <property type="molecule type" value="Genomic_DNA"/>
</dbReference>
<sequence>MYITSIKSNIVLVAALFSLFLAGCSAGQENTNTENIATHSVTHELGTAEVPNKIERVVTLELGLTETAAALGVIPIGVADDDKPERIAEDTMKLIDGYTSVGTRAQPNLEVIRSLNPDLIIADVDRHESIYEELQKIAPTVAFKDDAANYETVVETTKKLGEVLNKPSEADKLITQHNQSIEELKSKLPVTDNTVLQAGYSEGNIFSVSTSSAFTPGFLIRLGVNYALEDDTATTQELTIEQLLKINPDTLIVTVTEDAPSVLKTLKDDPLWNKLTAVSSKQVYEVGHNDWSRRRTLLAIEDNKEKLTEILQNMKTENAE</sequence>